<organism evidence="2">
    <name type="scientific">uncultured Thermoleophilia bacterium</name>
    <dbReference type="NCBI Taxonomy" id="1497501"/>
    <lineage>
        <taxon>Bacteria</taxon>
        <taxon>Bacillati</taxon>
        <taxon>Actinomycetota</taxon>
        <taxon>Thermoleophilia</taxon>
        <taxon>environmental samples</taxon>
    </lineage>
</organism>
<proteinExistence type="predicted"/>
<protein>
    <submittedName>
        <fullName evidence="2">Glutamine amidotransferase, class I</fullName>
    </submittedName>
</protein>
<gene>
    <name evidence="2" type="ORF">AVDCRST_MAG79-813</name>
</gene>
<accession>A0A6J4TSG7</accession>
<evidence type="ECO:0000256" key="1">
    <source>
        <dbReference type="SAM" id="MobiDB-lite"/>
    </source>
</evidence>
<feature type="compositionally biased region" description="Basic and acidic residues" evidence="1">
    <location>
        <begin position="153"/>
        <end position="168"/>
    </location>
</feature>
<dbReference type="AlphaFoldDB" id="A0A6J4TSG7"/>
<feature type="compositionally biased region" description="Basic residues" evidence="1">
    <location>
        <begin position="1"/>
        <end position="15"/>
    </location>
</feature>
<evidence type="ECO:0000313" key="2">
    <source>
        <dbReference type="EMBL" id="CAA9529864.1"/>
    </source>
</evidence>
<dbReference type="GO" id="GO:0016740">
    <property type="term" value="F:transferase activity"/>
    <property type="evidence" value="ECO:0007669"/>
    <property type="project" value="UniProtKB-KW"/>
</dbReference>
<name>A0A6J4TSG7_9ACTN</name>
<feature type="compositionally biased region" description="Basic and acidic residues" evidence="1">
    <location>
        <begin position="102"/>
        <end position="112"/>
    </location>
</feature>
<feature type="non-terminal residue" evidence="2">
    <location>
        <position position="1"/>
    </location>
</feature>
<feature type="compositionally biased region" description="Basic and acidic residues" evidence="1">
    <location>
        <begin position="34"/>
        <end position="52"/>
    </location>
</feature>
<feature type="compositionally biased region" description="Basic residues" evidence="1">
    <location>
        <begin position="125"/>
        <end position="135"/>
    </location>
</feature>
<keyword evidence="2" id="KW-0315">Glutamine amidotransferase</keyword>
<reference evidence="2" key="1">
    <citation type="submission" date="2020-02" db="EMBL/GenBank/DDBJ databases">
        <authorList>
            <person name="Meier V. D."/>
        </authorList>
    </citation>
    <scope>NUCLEOTIDE SEQUENCE</scope>
    <source>
        <strain evidence="2">AVDCRST_MAG79</strain>
    </source>
</reference>
<feature type="compositionally biased region" description="Basic residues" evidence="1">
    <location>
        <begin position="211"/>
        <end position="245"/>
    </location>
</feature>
<dbReference type="EMBL" id="CADCWC010000154">
    <property type="protein sequence ID" value="CAA9529864.1"/>
    <property type="molecule type" value="Genomic_DNA"/>
</dbReference>
<sequence length="245" mass="27374">ASPHRPARRHRRSRQPRGPAPGARRRPRGVVPEPDGRAVVDPRGVRRPDRPGRRGAPGPGPRAPLACCRPRAPARGARPRAPDARHLPGRSAARPGRRRRRGADAAARDRLVHRPPRARGAPRPAARRVGRRVLRRGLAPLRLRSPRRRAGPRPHEPGAARLPRRPERLGPPVPHRGRSAHGRGVGCGLPRRRRGARRWPGGAPARDRRADRRPRRGGARARRPLRRPRRTPHRRAAAGRRRGRL</sequence>
<feature type="compositionally biased region" description="Low complexity" evidence="1">
    <location>
        <begin position="63"/>
        <end position="76"/>
    </location>
</feature>
<feature type="non-terminal residue" evidence="2">
    <location>
        <position position="245"/>
    </location>
</feature>
<feature type="region of interest" description="Disordered" evidence="1">
    <location>
        <begin position="1"/>
        <end position="245"/>
    </location>
</feature>
<keyword evidence="2" id="KW-0808">Transferase</keyword>